<dbReference type="PANTHER" id="PTHR33914">
    <property type="entry name" value="18S PRE-RIBOSOMAL ASSEMBLY PROTEIN GAR2-LIKE PROTEIN"/>
    <property type="match status" value="1"/>
</dbReference>
<dbReference type="InterPro" id="IPR040378">
    <property type="entry name" value="BASL"/>
</dbReference>
<comment type="caution">
    <text evidence="2">The sequence shown here is derived from an EMBL/GenBank/DDBJ whole genome shotgun (WGS) entry which is preliminary data.</text>
</comment>
<dbReference type="GO" id="GO:0009786">
    <property type="term" value="P:regulation of asymmetric cell division"/>
    <property type="evidence" value="ECO:0007669"/>
    <property type="project" value="InterPro"/>
</dbReference>
<dbReference type="EMBL" id="VEPZ02001177">
    <property type="protein sequence ID" value="KAE8688922.1"/>
    <property type="molecule type" value="Genomic_DNA"/>
</dbReference>
<protein>
    <submittedName>
        <fullName evidence="2">Uncharacterized protein</fullName>
    </submittedName>
</protein>
<dbReference type="AlphaFoldDB" id="A0A6A2ZCZ3"/>
<feature type="region of interest" description="Disordered" evidence="1">
    <location>
        <begin position="1"/>
        <end position="26"/>
    </location>
</feature>
<keyword evidence="3" id="KW-1185">Reference proteome</keyword>
<evidence type="ECO:0000256" key="1">
    <source>
        <dbReference type="SAM" id="MobiDB-lite"/>
    </source>
</evidence>
<proteinExistence type="predicted"/>
<dbReference type="PANTHER" id="PTHR33914:SF17">
    <property type="match status" value="1"/>
</dbReference>
<organism evidence="2 3">
    <name type="scientific">Hibiscus syriacus</name>
    <name type="common">Rose of Sharon</name>
    <dbReference type="NCBI Taxonomy" id="106335"/>
    <lineage>
        <taxon>Eukaryota</taxon>
        <taxon>Viridiplantae</taxon>
        <taxon>Streptophyta</taxon>
        <taxon>Embryophyta</taxon>
        <taxon>Tracheophyta</taxon>
        <taxon>Spermatophyta</taxon>
        <taxon>Magnoliopsida</taxon>
        <taxon>eudicotyledons</taxon>
        <taxon>Gunneridae</taxon>
        <taxon>Pentapetalae</taxon>
        <taxon>rosids</taxon>
        <taxon>malvids</taxon>
        <taxon>Malvales</taxon>
        <taxon>Malvaceae</taxon>
        <taxon>Malvoideae</taxon>
        <taxon>Hibiscus</taxon>
    </lineage>
</organism>
<sequence length="179" mass="20285">MELTVHGLEESDTRGIDTASSPSEAGTKEVNLVHDTSETFPAADAPELVVLFKRVIISQSRISSLTGEFLHGDFQKYVRKRHALEDLLKDREEDSDERDDHLHDKSIINMASGTRHVKEDQYHVQAVFLCDQVVALPAHSFAFPILPSEWSGSPVRMAEADPRRPRKHQSWRTCFLCCM</sequence>
<evidence type="ECO:0000313" key="3">
    <source>
        <dbReference type="Proteomes" id="UP000436088"/>
    </source>
</evidence>
<accession>A0A6A2ZCZ3</accession>
<dbReference type="Proteomes" id="UP000436088">
    <property type="component" value="Unassembled WGS sequence"/>
</dbReference>
<evidence type="ECO:0000313" key="2">
    <source>
        <dbReference type="EMBL" id="KAE8688922.1"/>
    </source>
</evidence>
<reference evidence="2" key="1">
    <citation type="submission" date="2019-09" db="EMBL/GenBank/DDBJ databases">
        <title>Draft genome information of white flower Hibiscus syriacus.</title>
        <authorList>
            <person name="Kim Y.-M."/>
        </authorList>
    </citation>
    <scope>NUCLEOTIDE SEQUENCE [LARGE SCALE GENOMIC DNA]</scope>
    <source>
        <strain evidence="2">YM2019G1</strain>
    </source>
</reference>
<name>A0A6A2ZCZ3_HIBSY</name>
<gene>
    <name evidence="2" type="ORF">F3Y22_tig00110948pilonHSYRG00028</name>
</gene>